<sequence>VALTWQILQVLYGGTLSLGTSVDYPQNFSSKEDARTDTAMDNDLKPVRHISGETIGDSGGTGVISGEEAETETDDPDNPDLKLLNIASGVTMSYDFFFGDELSQIHFDYDNLNNVNPCHDWTLPNEAFQPRREITYQPTTPPEDFPPSTPLSKDDLNMNEGALNFIIRQSGAPNAYKIKNALSKFKKAKAVDMDCIVPIC</sequence>
<name>A0A821TFX1_9BILA</name>
<organism evidence="4 5">
    <name type="scientific">Rotaria socialis</name>
    <dbReference type="NCBI Taxonomy" id="392032"/>
    <lineage>
        <taxon>Eukaryota</taxon>
        <taxon>Metazoa</taxon>
        <taxon>Spiralia</taxon>
        <taxon>Gnathifera</taxon>
        <taxon>Rotifera</taxon>
        <taxon>Eurotatoria</taxon>
        <taxon>Bdelloidea</taxon>
        <taxon>Philodinida</taxon>
        <taxon>Philodinidae</taxon>
        <taxon>Rotaria</taxon>
    </lineage>
</organism>
<dbReference type="Proteomes" id="UP000663865">
    <property type="component" value="Unassembled WGS sequence"/>
</dbReference>
<feature type="chain" id="PRO_5036417114" evidence="2">
    <location>
        <begin position="18"/>
        <end position="200"/>
    </location>
</feature>
<accession>A0A821TFX1</accession>
<comment type="caution">
    <text evidence="4">The sequence shown here is derived from an EMBL/GenBank/DDBJ whole genome shotgun (WGS) entry which is preliminary data.</text>
</comment>
<keyword evidence="2" id="KW-0732">Signal</keyword>
<feature type="non-terminal residue" evidence="4">
    <location>
        <position position="1"/>
    </location>
</feature>
<dbReference type="EMBL" id="CAJNYV010002327">
    <property type="protein sequence ID" value="CAF3470295.1"/>
    <property type="molecule type" value="Genomic_DNA"/>
</dbReference>
<evidence type="ECO:0000313" key="4">
    <source>
        <dbReference type="EMBL" id="CAF4875818.1"/>
    </source>
</evidence>
<dbReference type="EMBL" id="CAJOBS010004178">
    <property type="protein sequence ID" value="CAF4875818.1"/>
    <property type="molecule type" value="Genomic_DNA"/>
</dbReference>
<evidence type="ECO:0000256" key="1">
    <source>
        <dbReference type="SAM" id="MobiDB-lite"/>
    </source>
</evidence>
<evidence type="ECO:0000313" key="3">
    <source>
        <dbReference type="EMBL" id="CAF3470295.1"/>
    </source>
</evidence>
<feature type="compositionally biased region" description="Acidic residues" evidence="1">
    <location>
        <begin position="67"/>
        <end position="78"/>
    </location>
</feature>
<gene>
    <name evidence="3" type="ORF">KIK155_LOCUS13766</name>
    <name evidence="4" type="ORF">TOA249_LOCUS28860</name>
</gene>
<feature type="region of interest" description="Disordered" evidence="1">
    <location>
        <begin position="48"/>
        <end position="80"/>
    </location>
</feature>
<dbReference type="Proteomes" id="UP000663838">
    <property type="component" value="Unassembled WGS sequence"/>
</dbReference>
<evidence type="ECO:0000313" key="5">
    <source>
        <dbReference type="Proteomes" id="UP000663838"/>
    </source>
</evidence>
<feature type="signal peptide" evidence="2">
    <location>
        <begin position="1"/>
        <end position="17"/>
    </location>
</feature>
<dbReference type="AlphaFoldDB" id="A0A821TFX1"/>
<protein>
    <submittedName>
        <fullName evidence="4">Uncharacterized protein</fullName>
    </submittedName>
</protein>
<reference evidence="4" key="1">
    <citation type="submission" date="2021-02" db="EMBL/GenBank/DDBJ databases">
        <authorList>
            <person name="Nowell W R."/>
        </authorList>
    </citation>
    <scope>NUCLEOTIDE SEQUENCE</scope>
</reference>
<proteinExistence type="predicted"/>
<evidence type="ECO:0000256" key="2">
    <source>
        <dbReference type="SAM" id="SignalP"/>
    </source>
</evidence>